<dbReference type="PANTHER" id="PTHR11579">
    <property type="entry name" value="PROTEIN-L-ISOASPARTATE O-METHYLTRANSFERASE"/>
    <property type="match status" value="1"/>
</dbReference>
<evidence type="ECO:0000256" key="9">
    <source>
        <dbReference type="ARBA" id="ARBA00030757"/>
    </source>
</evidence>
<protein>
    <recommendedName>
        <fullName evidence="4">Protein-L-isoaspartate O-methyltransferase</fullName>
        <ecNumber evidence="3">2.1.1.77</ecNumber>
    </recommendedName>
    <alternativeName>
        <fullName evidence="11">L-isoaspartyl protein carboxyl methyltransferase</fullName>
    </alternativeName>
    <alternativeName>
        <fullName evidence="9">Protein L-isoaspartyl methyltransferase</fullName>
    </alternativeName>
    <alternativeName>
        <fullName evidence="10">Protein-beta-aspartate methyltransferase</fullName>
    </alternativeName>
</protein>
<evidence type="ECO:0000256" key="7">
    <source>
        <dbReference type="ARBA" id="ARBA00022679"/>
    </source>
</evidence>
<evidence type="ECO:0000256" key="8">
    <source>
        <dbReference type="ARBA" id="ARBA00022691"/>
    </source>
</evidence>
<dbReference type="EC" id="2.1.1.77" evidence="3"/>
<dbReference type="SUPFAM" id="SSF53335">
    <property type="entry name" value="S-adenosyl-L-methionine-dependent methyltransferases"/>
    <property type="match status" value="1"/>
</dbReference>
<sequence length="255" mass="28288">GVVAGTGYNTALLCERVGQRNVFSKEVDASVADLAQTNLEAAGYAPAVHCGDGEEGFPHEAPYDRLISTASVHRVPQAWLTQVKKGGEIVTPWLPNGRALGLIWLRVREPGEVARGWFHGGETFMAVRGQRPTRPDISSIWNETRDAAEQVPGPLDIDLDVHGEFALAVTLPGVTPYKQDDGWFFLTDDEESWLRITGEKTTQYGTRDLIRSLRDALGWWERSGRPRLFDFGVTVTPESHTVWLGKDRAPVPHYV</sequence>
<name>A0A8T4J6K4_9ACTN</name>
<comment type="similarity">
    <text evidence="2">Belongs to the methyltransferase superfamily. L-isoaspartyl/D-aspartyl protein methyltransferase family.</text>
</comment>
<evidence type="ECO:0000313" key="13">
    <source>
        <dbReference type="Proteomes" id="UP000675554"/>
    </source>
</evidence>
<dbReference type="InterPro" id="IPR000682">
    <property type="entry name" value="PCMT"/>
</dbReference>
<keyword evidence="5" id="KW-0963">Cytoplasm</keyword>
<evidence type="ECO:0000256" key="4">
    <source>
        <dbReference type="ARBA" id="ARBA00013346"/>
    </source>
</evidence>
<evidence type="ECO:0000256" key="3">
    <source>
        <dbReference type="ARBA" id="ARBA00011890"/>
    </source>
</evidence>
<keyword evidence="6" id="KW-0489">Methyltransferase</keyword>
<proteinExistence type="inferred from homology"/>
<dbReference type="Gene3D" id="3.40.50.150">
    <property type="entry name" value="Vaccinia Virus protein VP39"/>
    <property type="match status" value="1"/>
</dbReference>
<keyword evidence="13" id="KW-1185">Reference proteome</keyword>
<comment type="subcellular location">
    <subcellularLocation>
        <location evidence="1">Cytoplasm</location>
    </subcellularLocation>
</comment>
<comment type="caution">
    <text evidence="12">The sequence shown here is derived from an EMBL/GenBank/DDBJ whole genome shotgun (WGS) entry which is preliminary data.</text>
</comment>
<gene>
    <name evidence="12" type="ORF">KDA82_34230</name>
</gene>
<evidence type="ECO:0000256" key="10">
    <source>
        <dbReference type="ARBA" id="ARBA00031323"/>
    </source>
</evidence>
<dbReference type="GO" id="GO:0032259">
    <property type="term" value="P:methylation"/>
    <property type="evidence" value="ECO:0007669"/>
    <property type="project" value="UniProtKB-KW"/>
</dbReference>
<keyword evidence="7" id="KW-0808">Transferase</keyword>
<dbReference type="EMBL" id="JAGSMN010001133">
    <property type="protein sequence ID" value="MBR7677957.1"/>
    <property type="molecule type" value="Genomic_DNA"/>
</dbReference>
<organism evidence="12 13">
    <name type="scientific">Streptomyces daliensis</name>
    <dbReference type="NCBI Taxonomy" id="299421"/>
    <lineage>
        <taxon>Bacteria</taxon>
        <taxon>Bacillati</taxon>
        <taxon>Actinomycetota</taxon>
        <taxon>Actinomycetes</taxon>
        <taxon>Kitasatosporales</taxon>
        <taxon>Streptomycetaceae</taxon>
        <taxon>Streptomyces</taxon>
    </lineage>
</organism>
<evidence type="ECO:0000256" key="5">
    <source>
        <dbReference type="ARBA" id="ARBA00022490"/>
    </source>
</evidence>
<feature type="non-terminal residue" evidence="12">
    <location>
        <position position="1"/>
    </location>
</feature>
<dbReference type="AlphaFoldDB" id="A0A8T4J6K4"/>
<accession>A0A8T4J6K4</accession>
<dbReference type="GO" id="GO:0004719">
    <property type="term" value="F:protein-L-isoaspartate (D-aspartate) O-methyltransferase activity"/>
    <property type="evidence" value="ECO:0007669"/>
    <property type="project" value="UniProtKB-EC"/>
</dbReference>
<dbReference type="GO" id="GO:0005737">
    <property type="term" value="C:cytoplasm"/>
    <property type="evidence" value="ECO:0007669"/>
    <property type="project" value="UniProtKB-SubCell"/>
</dbReference>
<dbReference type="InterPro" id="IPR029063">
    <property type="entry name" value="SAM-dependent_MTases_sf"/>
</dbReference>
<reference evidence="12" key="1">
    <citation type="submission" date="2021-04" db="EMBL/GenBank/DDBJ databases">
        <title>Sequencing of actinobacteria type strains.</title>
        <authorList>
            <person name="Nguyen G.-S."/>
            <person name="Wentzel A."/>
        </authorList>
    </citation>
    <scope>NUCLEOTIDE SEQUENCE</scope>
    <source>
        <strain evidence="12">DSM 42095</strain>
    </source>
</reference>
<evidence type="ECO:0000256" key="6">
    <source>
        <dbReference type="ARBA" id="ARBA00022603"/>
    </source>
</evidence>
<evidence type="ECO:0000256" key="2">
    <source>
        <dbReference type="ARBA" id="ARBA00005369"/>
    </source>
</evidence>
<evidence type="ECO:0000313" key="12">
    <source>
        <dbReference type="EMBL" id="MBR7677957.1"/>
    </source>
</evidence>
<evidence type="ECO:0000256" key="11">
    <source>
        <dbReference type="ARBA" id="ARBA00031350"/>
    </source>
</evidence>
<dbReference type="PANTHER" id="PTHR11579:SF0">
    <property type="entry name" value="PROTEIN-L-ISOASPARTATE(D-ASPARTATE) O-METHYLTRANSFERASE"/>
    <property type="match status" value="1"/>
</dbReference>
<evidence type="ECO:0000256" key="1">
    <source>
        <dbReference type="ARBA" id="ARBA00004496"/>
    </source>
</evidence>
<dbReference type="Proteomes" id="UP000675554">
    <property type="component" value="Unassembled WGS sequence"/>
</dbReference>
<keyword evidence="8" id="KW-0949">S-adenosyl-L-methionine</keyword>
<dbReference type="Pfam" id="PF01135">
    <property type="entry name" value="PCMT"/>
    <property type="match status" value="1"/>
</dbReference>